<keyword evidence="12" id="KW-1185">Reference proteome</keyword>
<keyword evidence="4 7" id="KW-0133">Cell shape</keyword>
<dbReference type="PROSITE" id="PS52029">
    <property type="entry name" value="LD_TPASE"/>
    <property type="match status" value="1"/>
</dbReference>
<evidence type="ECO:0000256" key="2">
    <source>
        <dbReference type="ARBA" id="ARBA00005992"/>
    </source>
</evidence>
<dbReference type="GO" id="GO:0071972">
    <property type="term" value="F:peptidoglycan L,D-transpeptidase activity"/>
    <property type="evidence" value="ECO:0007669"/>
    <property type="project" value="TreeGrafter"/>
</dbReference>
<feature type="domain" description="L,D-TPase catalytic" evidence="10">
    <location>
        <begin position="59"/>
        <end position="168"/>
    </location>
</feature>
<keyword evidence="6 7" id="KW-0961">Cell wall biogenesis/degradation</keyword>
<dbReference type="GO" id="GO:0018104">
    <property type="term" value="P:peptidoglycan-protein cross-linking"/>
    <property type="evidence" value="ECO:0007669"/>
    <property type="project" value="TreeGrafter"/>
</dbReference>
<dbReference type="RefSeq" id="WP_187537462.1">
    <property type="nucleotide sequence ID" value="NZ_BAABJT010000001.1"/>
</dbReference>
<evidence type="ECO:0000256" key="3">
    <source>
        <dbReference type="ARBA" id="ARBA00022679"/>
    </source>
</evidence>
<dbReference type="SUPFAM" id="SSF141523">
    <property type="entry name" value="L,D-transpeptidase catalytic domain-like"/>
    <property type="match status" value="1"/>
</dbReference>
<feature type="active site" description="Nucleophile" evidence="7">
    <location>
        <position position="144"/>
    </location>
</feature>
<dbReference type="UniPathway" id="UPA00219"/>
<evidence type="ECO:0000256" key="4">
    <source>
        <dbReference type="ARBA" id="ARBA00022960"/>
    </source>
</evidence>
<dbReference type="GO" id="GO:0016740">
    <property type="term" value="F:transferase activity"/>
    <property type="evidence" value="ECO:0007669"/>
    <property type="project" value="UniProtKB-KW"/>
</dbReference>
<dbReference type="InterPro" id="IPR005490">
    <property type="entry name" value="LD_TPept_cat_dom"/>
</dbReference>
<evidence type="ECO:0000256" key="6">
    <source>
        <dbReference type="ARBA" id="ARBA00023316"/>
    </source>
</evidence>
<feature type="signal peptide" evidence="9">
    <location>
        <begin position="1"/>
        <end position="25"/>
    </location>
</feature>
<name>A0A7G9SG95_9SPHN</name>
<accession>A0A7G9SG95</accession>
<dbReference type="AlphaFoldDB" id="A0A7G9SG95"/>
<dbReference type="GO" id="GO:0071555">
    <property type="term" value="P:cell wall organization"/>
    <property type="evidence" value="ECO:0007669"/>
    <property type="project" value="UniProtKB-UniRule"/>
</dbReference>
<dbReference type="InterPro" id="IPR050979">
    <property type="entry name" value="LD-transpeptidase"/>
</dbReference>
<evidence type="ECO:0000313" key="12">
    <source>
        <dbReference type="Proteomes" id="UP000515971"/>
    </source>
</evidence>
<reference evidence="11 12" key="1">
    <citation type="submission" date="2020-08" db="EMBL/GenBank/DDBJ databases">
        <title>Genome sequence of Sphingomonas lutea KCTC 23642T.</title>
        <authorList>
            <person name="Hyun D.-W."/>
            <person name="Bae J.-W."/>
        </authorList>
    </citation>
    <scope>NUCLEOTIDE SEQUENCE [LARGE SCALE GENOMIC DNA]</scope>
    <source>
        <strain evidence="11 12">KCTC 23642</strain>
    </source>
</reference>
<dbReference type="CDD" id="cd16913">
    <property type="entry name" value="YkuD_like"/>
    <property type="match status" value="1"/>
</dbReference>
<dbReference type="KEGG" id="slut:H9L13_09410"/>
<feature type="active site" description="Proton donor/acceptor" evidence="7">
    <location>
        <position position="131"/>
    </location>
</feature>
<comment type="similarity">
    <text evidence="2">Belongs to the YkuD family.</text>
</comment>
<evidence type="ECO:0000259" key="10">
    <source>
        <dbReference type="PROSITE" id="PS52029"/>
    </source>
</evidence>
<dbReference type="NCBIfam" id="NF004785">
    <property type="entry name" value="PRK06132.1-2"/>
    <property type="match status" value="1"/>
</dbReference>
<gene>
    <name evidence="11" type="ORF">H9L13_09410</name>
</gene>
<evidence type="ECO:0000256" key="9">
    <source>
        <dbReference type="SAM" id="SignalP"/>
    </source>
</evidence>
<dbReference type="Pfam" id="PF03734">
    <property type="entry name" value="YkuD"/>
    <property type="match status" value="1"/>
</dbReference>
<dbReference type="GO" id="GO:0008360">
    <property type="term" value="P:regulation of cell shape"/>
    <property type="evidence" value="ECO:0007669"/>
    <property type="project" value="UniProtKB-UniRule"/>
</dbReference>
<keyword evidence="5 7" id="KW-0573">Peptidoglycan synthesis</keyword>
<dbReference type="Proteomes" id="UP000515971">
    <property type="component" value="Chromosome"/>
</dbReference>
<comment type="pathway">
    <text evidence="1 7">Cell wall biogenesis; peptidoglycan biosynthesis.</text>
</comment>
<evidence type="ECO:0000256" key="5">
    <source>
        <dbReference type="ARBA" id="ARBA00022984"/>
    </source>
</evidence>
<dbReference type="InterPro" id="IPR038063">
    <property type="entry name" value="Transpep_catalytic_dom"/>
</dbReference>
<feature type="compositionally biased region" description="Low complexity" evidence="8">
    <location>
        <begin position="317"/>
        <end position="328"/>
    </location>
</feature>
<proteinExistence type="inferred from homology"/>
<evidence type="ECO:0000256" key="1">
    <source>
        <dbReference type="ARBA" id="ARBA00004752"/>
    </source>
</evidence>
<feature type="compositionally biased region" description="Basic and acidic residues" evidence="8">
    <location>
        <begin position="330"/>
        <end position="339"/>
    </location>
</feature>
<dbReference type="PANTHER" id="PTHR30582">
    <property type="entry name" value="L,D-TRANSPEPTIDASE"/>
    <property type="match status" value="1"/>
</dbReference>
<dbReference type="GO" id="GO:0005576">
    <property type="term" value="C:extracellular region"/>
    <property type="evidence" value="ECO:0007669"/>
    <property type="project" value="TreeGrafter"/>
</dbReference>
<keyword evidence="9" id="KW-0732">Signal</keyword>
<feature type="region of interest" description="Disordered" evidence="8">
    <location>
        <begin position="313"/>
        <end position="352"/>
    </location>
</feature>
<feature type="chain" id="PRO_5028883565" evidence="9">
    <location>
        <begin position="26"/>
        <end position="352"/>
    </location>
</feature>
<organism evidence="11 12">
    <name type="scientific">Sphingomonas lutea</name>
    <dbReference type="NCBI Taxonomy" id="1045317"/>
    <lineage>
        <taxon>Bacteria</taxon>
        <taxon>Pseudomonadati</taxon>
        <taxon>Pseudomonadota</taxon>
        <taxon>Alphaproteobacteria</taxon>
        <taxon>Sphingomonadales</taxon>
        <taxon>Sphingomonadaceae</taxon>
        <taxon>Sphingomonas</taxon>
    </lineage>
</organism>
<dbReference type="PANTHER" id="PTHR30582:SF2">
    <property type="entry name" value="L,D-TRANSPEPTIDASE YCIB-RELATED"/>
    <property type="match status" value="1"/>
</dbReference>
<evidence type="ECO:0000313" key="11">
    <source>
        <dbReference type="EMBL" id="QNN66870.1"/>
    </source>
</evidence>
<keyword evidence="3" id="KW-0808">Transferase</keyword>
<protein>
    <submittedName>
        <fullName evidence="11">L,D-transpeptidase family protein</fullName>
    </submittedName>
</protein>
<evidence type="ECO:0000256" key="8">
    <source>
        <dbReference type="SAM" id="MobiDB-lite"/>
    </source>
</evidence>
<sequence>MTLNRWIAISWTILALGTAASGAIAQQVDVASGSVVQSVLKLRPGEYVWEPDLAPSGPTLLIVNTTAQRALLYRNGIPIAATTVSTGRPGYRTPIGMFTILQKRVEHYSSTYNNAPMPYMQRLTWKGVALHAGQLPGYPASHGCIRLPKGFARLLYGVTTLGMTVVVTDHATTPRVAPTPEIALGKGVPELQSARTSEWNPGKAPAGPVSIIVSAADGRAIVLRNGVEIGSAPVRIEGPVTGTWAYTLRGIDGDGPHWLRMDLSDGGATDRPVPREEWRRFHAPENFRRAVAGVVQPGTTVIVTADSLQPGAPVTCPSAPRSSASAYSGTDRRGHDRIAYRQSGGGRAKEIA</sequence>
<dbReference type="Gene3D" id="2.40.440.10">
    <property type="entry name" value="L,D-transpeptidase catalytic domain-like"/>
    <property type="match status" value="1"/>
</dbReference>
<dbReference type="EMBL" id="CP060718">
    <property type="protein sequence ID" value="QNN66870.1"/>
    <property type="molecule type" value="Genomic_DNA"/>
</dbReference>
<evidence type="ECO:0000256" key="7">
    <source>
        <dbReference type="PROSITE-ProRule" id="PRU01373"/>
    </source>
</evidence>